<dbReference type="STRING" id="246199.CUS_4985"/>
<comment type="caution">
    <text evidence="1">The sequence shown here is derived from an EMBL/GenBank/DDBJ whole genome shotgun (WGS) entry which is preliminary data.</text>
</comment>
<reference evidence="1 2" key="1">
    <citation type="submission" date="2011-02" db="EMBL/GenBank/DDBJ databases">
        <authorList>
            <person name="Nelson K.E."/>
            <person name="Sutton G."/>
            <person name="Torralba M."/>
            <person name="Durkin S."/>
            <person name="Harkins D."/>
            <person name="Montgomery R."/>
            <person name="Ziemer C."/>
            <person name="Klaassens E."/>
            <person name="Ocuiv P."/>
            <person name="Morrison M."/>
        </authorList>
    </citation>
    <scope>NUCLEOTIDE SEQUENCE [LARGE SCALE GENOMIC DNA]</scope>
    <source>
        <strain evidence="1 2">8</strain>
    </source>
</reference>
<protein>
    <submittedName>
        <fullName evidence="1">Conserved domain protein</fullName>
    </submittedName>
</protein>
<evidence type="ECO:0000313" key="1">
    <source>
        <dbReference type="EMBL" id="EGC01984.1"/>
    </source>
</evidence>
<gene>
    <name evidence="1" type="ORF">CUS_4985</name>
</gene>
<evidence type="ECO:0000313" key="2">
    <source>
        <dbReference type="Proteomes" id="UP000004259"/>
    </source>
</evidence>
<name>E9SFD6_RUMAL</name>
<dbReference type="EMBL" id="ADKM02000117">
    <property type="protein sequence ID" value="EGC01984.1"/>
    <property type="molecule type" value="Genomic_DNA"/>
</dbReference>
<keyword evidence="2" id="KW-1185">Reference proteome</keyword>
<proteinExistence type="predicted"/>
<dbReference type="AlphaFoldDB" id="E9SFD6"/>
<accession>E9SFD6</accession>
<sequence length="53" mass="5893">MRVKTGISCRSGDNDRFNQGHISSLGENHAIHKTRYLSLSETLDDLRTVGCVC</sequence>
<organism evidence="1 2">
    <name type="scientific">Ruminococcus albus 8</name>
    <dbReference type="NCBI Taxonomy" id="246199"/>
    <lineage>
        <taxon>Bacteria</taxon>
        <taxon>Bacillati</taxon>
        <taxon>Bacillota</taxon>
        <taxon>Clostridia</taxon>
        <taxon>Eubacteriales</taxon>
        <taxon>Oscillospiraceae</taxon>
        <taxon>Ruminococcus</taxon>
    </lineage>
</organism>
<dbReference type="Proteomes" id="UP000004259">
    <property type="component" value="Unassembled WGS sequence"/>
</dbReference>